<organism evidence="1 2">
    <name type="scientific">Cytobacillus kochii</name>
    <dbReference type="NCBI Taxonomy" id="859143"/>
    <lineage>
        <taxon>Bacteria</taxon>
        <taxon>Bacillati</taxon>
        <taxon>Bacillota</taxon>
        <taxon>Bacilli</taxon>
        <taxon>Bacillales</taxon>
        <taxon>Bacillaceae</taxon>
        <taxon>Cytobacillus</taxon>
    </lineage>
</organism>
<gene>
    <name evidence="1" type="ORF">CKF48_19525</name>
</gene>
<proteinExistence type="predicted"/>
<dbReference type="EMBL" id="CP022983">
    <property type="protein sequence ID" value="ASV69306.1"/>
    <property type="molecule type" value="Genomic_DNA"/>
</dbReference>
<keyword evidence="2" id="KW-1185">Reference proteome</keyword>
<dbReference type="Pfam" id="PF09911">
    <property type="entry name" value="DUF2140"/>
    <property type="match status" value="1"/>
</dbReference>
<evidence type="ECO:0000313" key="1">
    <source>
        <dbReference type="EMBL" id="ASV69306.1"/>
    </source>
</evidence>
<accession>A0A248TM81</accession>
<dbReference type="Proteomes" id="UP000215137">
    <property type="component" value="Chromosome"/>
</dbReference>
<name>A0A248TM81_9BACI</name>
<dbReference type="KEGG" id="bko:CKF48_19525"/>
<dbReference type="OrthoDB" id="2412610at2"/>
<sequence length="193" mass="22182">MKGNKWKVLFLGLLGIIILFALILFIMVSIPAKDDPYESVQLNEADYAPFHISTNKNDLNLLINHYLEEEILDGGLDYEVRLDDEVNLYGTLPVFSQQLRLRMSFEPSVLPNGDVVLEQKDLSIGQMDLPISFLLKLINNHYKTPDWVVIQPNEEKIYVALTEMDLKSDIKVKVNEFNLEEDDIDFTLLVPVK</sequence>
<protein>
    <recommendedName>
        <fullName evidence="3">DUF2140 domain-containing protein</fullName>
    </recommendedName>
</protein>
<dbReference type="InterPro" id="IPR018672">
    <property type="entry name" value="DUF2140"/>
</dbReference>
<dbReference type="RefSeq" id="WP_095372869.1">
    <property type="nucleotide sequence ID" value="NZ_CP022983.1"/>
</dbReference>
<dbReference type="AlphaFoldDB" id="A0A248TM81"/>
<reference evidence="1 2" key="1">
    <citation type="submission" date="2017-08" db="EMBL/GenBank/DDBJ databases">
        <title>Complete Genome Sequence of Bacillus kochii Oregon-R-modENCODE STRAIN BDGP4, isolated from Drosophila melanogaster gut.</title>
        <authorList>
            <person name="Wan K.H."/>
            <person name="Yu C."/>
            <person name="Park S."/>
            <person name="Hammonds A.S."/>
            <person name="Booth B.W."/>
            <person name="Celniker S.E."/>
        </authorList>
    </citation>
    <scope>NUCLEOTIDE SEQUENCE [LARGE SCALE GENOMIC DNA]</scope>
    <source>
        <strain evidence="1 2">BDGP4</strain>
    </source>
</reference>
<evidence type="ECO:0000313" key="2">
    <source>
        <dbReference type="Proteomes" id="UP000215137"/>
    </source>
</evidence>
<evidence type="ECO:0008006" key="3">
    <source>
        <dbReference type="Google" id="ProtNLM"/>
    </source>
</evidence>